<protein>
    <submittedName>
        <fullName evidence="2">La-related protein 1B-like</fullName>
    </submittedName>
</protein>
<accession>A0A2P2MXX1</accession>
<sequence length="103" mass="11535">MAAVAVVVGITMEVGNCKVASLTLLHRLHHLHFLYLQCLLLVIIIWSRQYLIILLESLHIGATTGNLDQLWGLCLHHLWCMTTEILQGEAALDNAEKVHTITI</sequence>
<evidence type="ECO:0000256" key="1">
    <source>
        <dbReference type="SAM" id="Phobius"/>
    </source>
</evidence>
<dbReference type="EMBL" id="GGEC01054588">
    <property type="protein sequence ID" value="MBX35072.1"/>
    <property type="molecule type" value="Transcribed_RNA"/>
</dbReference>
<proteinExistence type="predicted"/>
<evidence type="ECO:0000313" key="2">
    <source>
        <dbReference type="EMBL" id="MBX35072.1"/>
    </source>
</evidence>
<feature type="transmembrane region" description="Helical" evidence="1">
    <location>
        <begin position="33"/>
        <end position="51"/>
    </location>
</feature>
<organism evidence="2">
    <name type="scientific">Rhizophora mucronata</name>
    <name type="common">Asiatic mangrove</name>
    <dbReference type="NCBI Taxonomy" id="61149"/>
    <lineage>
        <taxon>Eukaryota</taxon>
        <taxon>Viridiplantae</taxon>
        <taxon>Streptophyta</taxon>
        <taxon>Embryophyta</taxon>
        <taxon>Tracheophyta</taxon>
        <taxon>Spermatophyta</taxon>
        <taxon>Magnoliopsida</taxon>
        <taxon>eudicotyledons</taxon>
        <taxon>Gunneridae</taxon>
        <taxon>Pentapetalae</taxon>
        <taxon>rosids</taxon>
        <taxon>fabids</taxon>
        <taxon>Malpighiales</taxon>
        <taxon>Rhizophoraceae</taxon>
        <taxon>Rhizophora</taxon>
    </lineage>
</organism>
<keyword evidence="1" id="KW-0472">Membrane</keyword>
<dbReference type="AlphaFoldDB" id="A0A2P2MXX1"/>
<keyword evidence="1" id="KW-1133">Transmembrane helix</keyword>
<reference evidence="2" key="1">
    <citation type="submission" date="2018-02" db="EMBL/GenBank/DDBJ databases">
        <title>Rhizophora mucronata_Transcriptome.</title>
        <authorList>
            <person name="Meera S.P."/>
            <person name="Sreeshan A."/>
            <person name="Augustine A."/>
        </authorList>
    </citation>
    <scope>NUCLEOTIDE SEQUENCE</scope>
    <source>
        <tissue evidence="2">Leaf</tissue>
    </source>
</reference>
<keyword evidence="1" id="KW-0812">Transmembrane</keyword>
<name>A0A2P2MXX1_RHIMU</name>